<name>A0A819EPQ3_9BILA</name>
<reference evidence="1" key="1">
    <citation type="submission" date="2021-02" db="EMBL/GenBank/DDBJ databases">
        <authorList>
            <person name="Nowell W R."/>
        </authorList>
    </citation>
    <scope>NUCLEOTIDE SEQUENCE</scope>
</reference>
<dbReference type="EMBL" id="CAJOAZ010001766">
    <property type="protein sequence ID" value="CAF3854524.1"/>
    <property type="molecule type" value="Genomic_DNA"/>
</dbReference>
<dbReference type="Proteomes" id="UP000663844">
    <property type="component" value="Unassembled WGS sequence"/>
</dbReference>
<evidence type="ECO:0000313" key="1">
    <source>
        <dbReference type="EMBL" id="CAF3854524.1"/>
    </source>
</evidence>
<accession>A0A819EPQ3</accession>
<sequence>IYLRKGYKDLCKRFEEALLSEQKAIQKANNQQQRRPTITTDTSTKNEINLDLLEKRNRHALKCVQIETQLIYANLEAFVYILSSLGNSQCKGSSDLLNIWKSFASKISQLGQNYINKSPIQRTHTIGLRK</sequence>
<comment type="caution">
    <text evidence="1">The sequence shown here is derived from an EMBL/GenBank/DDBJ whole genome shotgun (WGS) entry which is preliminary data.</text>
</comment>
<proteinExistence type="predicted"/>
<evidence type="ECO:0000313" key="2">
    <source>
        <dbReference type="Proteomes" id="UP000663844"/>
    </source>
</evidence>
<feature type="non-terminal residue" evidence="1">
    <location>
        <position position="130"/>
    </location>
</feature>
<protein>
    <submittedName>
        <fullName evidence="1">Uncharacterized protein</fullName>
    </submittedName>
</protein>
<dbReference type="AlphaFoldDB" id="A0A819EPQ3"/>
<gene>
    <name evidence="1" type="ORF">OXD698_LOCUS21458</name>
</gene>
<organism evidence="1 2">
    <name type="scientific">Adineta steineri</name>
    <dbReference type="NCBI Taxonomy" id="433720"/>
    <lineage>
        <taxon>Eukaryota</taxon>
        <taxon>Metazoa</taxon>
        <taxon>Spiralia</taxon>
        <taxon>Gnathifera</taxon>
        <taxon>Rotifera</taxon>
        <taxon>Eurotatoria</taxon>
        <taxon>Bdelloidea</taxon>
        <taxon>Adinetida</taxon>
        <taxon>Adinetidae</taxon>
        <taxon>Adineta</taxon>
    </lineage>
</organism>